<dbReference type="AlphaFoldDB" id="A0A2H0UK83"/>
<name>A0A2H0UK83_9BACT</name>
<keyword evidence="1" id="KW-1133">Transmembrane helix</keyword>
<comment type="caution">
    <text evidence="2">The sequence shown here is derived from an EMBL/GenBank/DDBJ whole genome shotgun (WGS) entry which is preliminary data.</text>
</comment>
<gene>
    <name evidence="2" type="ORF">COU11_03870</name>
</gene>
<keyword evidence="1" id="KW-0472">Membrane</keyword>
<feature type="transmembrane region" description="Helical" evidence="1">
    <location>
        <begin position="9"/>
        <end position="33"/>
    </location>
</feature>
<dbReference type="Proteomes" id="UP000229526">
    <property type="component" value="Unassembled WGS sequence"/>
</dbReference>
<evidence type="ECO:0000313" key="2">
    <source>
        <dbReference type="EMBL" id="PIR86814.1"/>
    </source>
</evidence>
<protein>
    <submittedName>
        <fullName evidence="2">Uncharacterized protein</fullName>
    </submittedName>
</protein>
<reference evidence="3" key="1">
    <citation type="submission" date="2017-09" db="EMBL/GenBank/DDBJ databases">
        <title>Depth-based differentiation of microbial function through sediment-hosted aquifers and enrichment of novel symbionts in the deep terrestrial subsurface.</title>
        <authorList>
            <person name="Probst A.J."/>
            <person name="Ladd B."/>
            <person name="Jarett J.K."/>
            <person name="Geller-Mcgrath D.E."/>
            <person name="Sieber C.M.K."/>
            <person name="Emerson J.B."/>
            <person name="Anantharaman K."/>
            <person name="Thomas B.C."/>
            <person name="Malmstrom R."/>
            <person name="Stieglmeier M."/>
            <person name="Klingl A."/>
            <person name="Woyke T."/>
            <person name="Ryan C.M."/>
            <person name="Banfield J.F."/>
        </authorList>
    </citation>
    <scope>NUCLEOTIDE SEQUENCE [LARGE SCALE GENOMIC DNA]</scope>
</reference>
<dbReference type="EMBL" id="PFBD01000025">
    <property type="protein sequence ID" value="PIR86814.1"/>
    <property type="molecule type" value="Genomic_DNA"/>
</dbReference>
<organism evidence="2 3">
    <name type="scientific">Candidatus Harrisonbacteria bacterium CG10_big_fil_rev_8_21_14_0_10_49_15</name>
    <dbReference type="NCBI Taxonomy" id="1974587"/>
    <lineage>
        <taxon>Bacteria</taxon>
        <taxon>Candidatus Harrisoniibacteriota</taxon>
    </lineage>
</organism>
<feature type="transmembrane region" description="Helical" evidence="1">
    <location>
        <begin position="116"/>
        <end position="134"/>
    </location>
</feature>
<proteinExistence type="predicted"/>
<evidence type="ECO:0000313" key="3">
    <source>
        <dbReference type="Proteomes" id="UP000229526"/>
    </source>
</evidence>
<keyword evidence="1" id="KW-0812">Transmembrane</keyword>
<feature type="transmembrane region" description="Helical" evidence="1">
    <location>
        <begin position="76"/>
        <end position="96"/>
    </location>
</feature>
<sequence length="143" mass="15176">MNGRYKAPIFWGGLGATALLGVYFSALTLLSGFGYAQAQFSGAKYFILSLAAGFGIQVGLYVYLREMVRLGTGKVLGVTGTTSTVAMLSCCTHYLANLLPLIGAAGLVTLAAQYHIQLFWVGIALNLGGIAYIGRKIYIIRAL</sequence>
<feature type="transmembrane region" description="Helical" evidence="1">
    <location>
        <begin position="45"/>
        <end position="64"/>
    </location>
</feature>
<evidence type="ECO:0000256" key="1">
    <source>
        <dbReference type="SAM" id="Phobius"/>
    </source>
</evidence>
<accession>A0A2H0UK83</accession>